<proteinExistence type="predicted"/>
<organism evidence="3 4">
    <name type="scientific">Buttiauxella brennerae ATCC 51605</name>
    <dbReference type="NCBI Taxonomy" id="1354251"/>
    <lineage>
        <taxon>Bacteria</taxon>
        <taxon>Pseudomonadati</taxon>
        <taxon>Pseudomonadota</taxon>
        <taxon>Gammaproteobacteria</taxon>
        <taxon>Enterobacterales</taxon>
        <taxon>Enterobacteriaceae</taxon>
        <taxon>Buttiauxella</taxon>
    </lineage>
</organism>
<sequence>MNIRLNPLAVLVCGALLAMPALAAQEGSKQDLGLSDYRYFKVYPHIERAHKAMEANDETRALRSFEHAHEMAPESIRITLWLAEAYRHFGHENKARALLESELKKAPQNSQLQSALNAIPVPELEVKTLAQLRAFQKTCDAAPTVRCRSEAGNYALKLNQLEIARAQLADPQLRHSKEGRQLVDNYTQRAIFLQQWAAADQGFALLDSEATLSEAQYQQWFAILLHMQRDQRILDLQSQGVMNSAGMQLAYAQSLAERNALTSLRRYLASHKPVFNSPVEERNWMRLLATYSEEPGKTVSAWSIKHPENKQYVLSTLVPIRIQKGDWQGANALLNTFPETQALDQRLALSLARRDTPSSLQLIKKISQTRGLSAQELETVSYQLVSMDQGKVATELLLRDWPFDKAGALQKPLSTRLYTQLAAHPEWLTPDSKVRLAKPLPSATQRMAQARLFQGTENCAIVRNILGDLSPQYDAQSWSHLAQCYPWQPGLALYAAQQAAARDPSPYYQRQVGYLAFAAQDYELARANGVKMPAAKKGAEDDASLGFALIDQGKYPEARDALEKARVSQPDSPEIMRQLVYLNERLDDKPYTREYSERVVDDIDNSLTPQQELSEKQKEDRFEFRRIHEDSERRWTFTYDGSFGLTPDSLNSAGGSNGVQQNKSYRSYEQFEAEYRIGKNQIIEGDQLSVYSRIFAGSENNGDSHFIPVYEPMLGVGVRWKPLRDQVIYLAAEQQIPLGNNHGKSDVMLRASASFFNGGKYSDDWHPTGNGWMAQNLYLDAAHFVKADYQLYTADYRMSWHQKINGHQTVEPYWHAQYNASTDTPYRDNTLGGVGVRLNTWFGESHYSAFPHKVSVGVEYQRAFSGHNRDMDSKNNLFLTLGARW</sequence>
<dbReference type="PATRIC" id="fig|1354251.4.peg.1639"/>
<evidence type="ECO:0000259" key="2">
    <source>
        <dbReference type="Pfam" id="PF13283"/>
    </source>
</evidence>
<dbReference type="SUPFAM" id="SSF48452">
    <property type="entry name" value="TPR-like"/>
    <property type="match status" value="1"/>
</dbReference>
<feature type="signal peptide" evidence="1">
    <location>
        <begin position="1"/>
        <end position="23"/>
    </location>
</feature>
<comment type="caution">
    <text evidence="3">The sequence shown here is derived from an EMBL/GenBank/DDBJ whole genome shotgun (WGS) entry which is preliminary data.</text>
</comment>
<dbReference type="Pfam" id="PF13283">
    <property type="entry name" value="NfrA_C"/>
    <property type="match status" value="1"/>
</dbReference>
<feature type="chain" id="PRO_5008594377" evidence="1">
    <location>
        <begin position="24"/>
        <end position="885"/>
    </location>
</feature>
<protein>
    <submittedName>
        <fullName evidence="3">Bacteriophage N4 adsorption protein A</fullName>
    </submittedName>
</protein>
<evidence type="ECO:0000313" key="4">
    <source>
        <dbReference type="Proteomes" id="UP000078410"/>
    </source>
</evidence>
<dbReference type="Proteomes" id="UP000078410">
    <property type="component" value="Unassembled WGS sequence"/>
</dbReference>
<accession>A0A1B7IRR6</accession>
<dbReference type="RefSeq" id="WP_064558620.1">
    <property type="nucleotide sequence ID" value="NZ_LXER01000015.1"/>
</dbReference>
<dbReference type="Pfam" id="PF14559">
    <property type="entry name" value="TPR_19"/>
    <property type="match status" value="1"/>
</dbReference>
<dbReference type="InterPro" id="IPR025137">
    <property type="entry name" value="NfrA_C"/>
</dbReference>
<name>A0A1B7IRR6_9ENTR</name>
<reference evidence="3 4" key="1">
    <citation type="submission" date="2016-04" db="EMBL/GenBank/DDBJ databases">
        <title>ATOL: Assembling a taxonomically balanced genome-scale reconstruction of the evolutionary history of the Enterobacteriaceae.</title>
        <authorList>
            <person name="Plunkett G.III."/>
            <person name="Neeno-Eckwall E.C."/>
            <person name="Glasner J.D."/>
            <person name="Perna N.T."/>
        </authorList>
    </citation>
    <scope>NUCLEOTIDE SEQUENCE [LARGE SCALE GENOMIC DNA]</scope>
    <source>
        <strain evidence="3 4">ATCC 51605</strain>
    </source>
</reference>
<dbReference type="Gene3D" id="1.25.40.10">
    <property type="entry name" value="Tetratricopeptide repeat domain"/>
    <property type="match status" value="2"/>
</dbReference>
<evidence type="ECO:0000256" key="1">
    <source>
        <dbReference type="SAM" id="SignalP"/>
    </source>
</evidence>
<dbReference type="InterPro" id="IPR011990">
    <property type="entry name" value="TPR-like_helical_dom_sf"/>
</dbReference>
<keyword evidence="1" id="KW-0732">Signal</keyword>
<gene>
    <name evidence="3" type="ORF">M975_1586</name>
</gene>
<feature type="domain" description="Bacteriophage N4 adsorption protein A C-terminal" evidence="2">
    <location>
        <begin position="707"/>
        <end position="869"/>
    </location>
</feature>
<dbReference type="AlphaFoldDB" id="A0A1B7IRR6"/>
<keyword evidence="4" id="KW-1185">Reference proteome</keyword>
<dbReference type="EMBL" id="LXER01000015">
    <property type="protein sequence ID" value="OAT32451.1"/>
    <property type="molecule type" value="Genomic_DNA"/>
</dbReference>
<evidence type="ECO:0000313" key="3">
    <source>
        <dbReference type="EMBL" id="OAT32451.1"/>
    </source>
</evidence>